<dbReference type="PRINTS" id="PR00959">
    <property type="entry name" value="MEVGALKINASE"/>
</dbReference>
<keyword evidence="1" id="KW-0547">Nucleotide-binding</keyword>
<dbReference type="PANTHER" id="PTHR10457:SF7">
    <property type="entry name" value="GALACTOKINASE-RELATED"/>
    <property type="match status" value="1"/>
</dbReference>
<comment type="caution">
    <text evidence="5">The sequence shown here is derived from an EMBL/GenBank/DDBJ whole genome shotgun (WGS) entry which is preliminary data.</text>
</comment>
<dbReference type="SUPFAM" id="SSF54211">
    <property type="entry name" value="Ribosomal protein S5 domain 2-like"/>
    <property type="match status" value="1"/>
</dbReference>
<evidence type="ECO:0000313" key="5">
    <source>
        <dbReference type="EMBL" id="KKN75027.1"/>
    </source>
</evidence>
<keyword evidence="2" id="KW-0067">ATP-binding</keyword>
<evidence type="ECO:0000256" key="1">
    <source>
        <dbReference type="ARBA" id="ARBA00022741"/>
    </source>
</evidence>
<organism evidence="5">
    <name type="scientific">marine sediment metagenome</name>
    <dbReference type="NCBI Taxonomy" id="412755"/>
    <lineage>
        <taxon>unclassified sequences</taxon>
        <taxon>metagenomes</taxon>
        <taxon>ecological metagenomes</taxon>
    </lineage>
</organism>
<feature type="domain" description="GHMP kinase N-terminal" evidence="3">
    <location>
        <begin position="47"/>
        <end position="110"/>
    </location>
</feature>
<proteinExistence type="predicted"/>
<dbReference type="GO" id="GO:0005829">
    <property type="term" value="C:cytosol"/>
    <property type="evidence" value="ECO:0007669"/>
    <property type="project" value="TreeGrafter"/>
</dbReference>
<dbReference type="Pfam" id="PF08544">
    <property type="entry name" value="GHMP_kinases_C"/>
    <property type="match status" value="1"/>
</dbReference>
<dbReference type="InterPro" id="IPR020568">
    <property type="entry name" value="Ribosomal_Su5_D2-typ_SF"/>
</dbReference>
<dbReference type="EMBL" id="LAZR01000317">
    <property type="protein sequence ID" value="KKN75027.1"/>
    <property type="molecule type" value="Genomic_DNA"/>
</dbReference>
<dbReference type="Pfam" id="PF00288">
    <property type="entry name" value="GHMP_kinases_N"/>
    <property type="match status" value="1"/>
</dbReference>
<dbReference type="GO" id="GO:0005524">
    <property type="term" value="F:ATP binding"/>
    <property type="evidence" value="ECO:0007669"/>
    <property type="project" value="UniProtKB-KW"/>
</dbReference>
<reference evidence="5" key="1">
    <citation type="journal article" date="2015" name="Nature">
        <title>Complex archaea that bridge the gap between prokaryotes and eukaryotes.</title>
        <authorList>
            <person name="Spang A."/>
            <person name="Saw J.H."/>
            <person name="Jorgensen S.L."/>
            <person name="Zaremba-Niedzwiedzka K."/>
            <person name="Martijn J."/>
            <person name="Lind A.E."/>
            <person name="van Eijk R."/>
            <person name="Schleper C."/>
            <person name="Guy L."/>
            <person name="Ettema T.J."/>
        </authorList>
    </citation>
    <scope>NUCLEOTIDE SEQUENCE</scope>
</reference>
<accession>A0A0F9TJE8</accession>
<name>A0A0F9TJE8_9ZZZZ</name>
<gene>
    <name evidence="5" type="ORF">LCGC14_0385290</name>
</gene>
<dbReference type="InterPro" id="IPR013750">
    <property type="entry name" value="GHMP_kinase_C_dom"/>
</dbReference>
<dbReference type="InterPro" id="IPR006204">
    <property type="entry name" value="GHMP_kinase_N_dom"/>
</dbReference>
<dbReference type="AlphaFoldDB" id="A0A0F9TJE8"/>
<dbReference type="PANTHER" id="PTHR10457">
    <property type="entry name" value="MEVALONATE KINASE/GALACTOKINASE"/>
    <property type="match status" value="1"/>
</dbReference>
<protein>
    <submittedName>
        <fullName evidence="5">Uncharacterized protein</fullName>
    </submittedName>
</protein>
<dbReference type="SUPFAM" id="SSF55060">
    <property type="entry name" value="GHMP Kinase, C-terminal domain"/>
    <property type="match status" value="1"/>
</dbReference>
<evidence type="ECO:0000259" key="4">
    <source>
        <dbReference type="Pfam" id="PF08544"/>
    </source>
</evidence>
<dbReference type="Gene3D" id="3.30.230.120">
    <property type="match status" value="1"/>
</dbReference>
<dbReference type="GO" id="GO:0006012">
    <property type="term" value="P:galactose metabolic process"/>
    <property type="evidence" value="ECO:0007669"/>
    <property type="project" value="TreeGrafter"/>
</dbReference>
<evidence type="ECO:0000256" key="2">
    <source>
        <dbReference type="ARBA" id="ARBA00022840"/>
    </source>
</evidence>
<feature type="domain" description="GHMP kinase C-terminal" evidence="4">
    <location>
        <begin position="166"/>
        <end position="247"/>
    </location>
</feature>
<sequence>MLISKTPFRLSFFGGGTDYPEYFNEHGGAVLATSINKYCWVGGDNGKMWSHSDLPMRSGMGTSSAFTVGSLKTITNKSNKEIAELATIWERDKLDGHVGYQDQYLCAVGGFHRLRFFGSGIVDEELDYGWLEPYLMLFDTGQYRRAGDVVAPQLARVDENMDALHALKKMALDDYTDYKSFGVALGVAWQLKKSLADSVSTKAIDNIWSTALEAGAKGGKLLGAGGGGFIVFVVHPDKHSDVREALKLKQIEFRFENEGSQIVYDSNKS</sequence>
<evidence type="ECO:0000259" key="3">
    <source>
        <dbReference type="Pfam" id="PF00288"/>
    </source>
</evidence>
<dbReference type="InterPro" id="IPR036554">
    <property type="entry name" value="GHMP_kinase_C_sf"/>
</dbReference>
<dbReference type="GO" id="GO:0004335">
    <property type="term" value="F:galactokinase activity"/>
    <property type="evidence" value="ECO:0007669"/>
    <property type="project" value="TreeGrafter"/>
</dbReference>